<sequence>MPPPTKSPISLPSLFSSLPRRRPPLVAGVPSSSSSSTSCRLPASARRSSRRPPTPRLHRRSQEPIAMPASDKQLASTVKKVTSRELPKKGADIVNMSQGISPLPKDKGPATDSGKTVGTKRSDAPSSPGYHNVYVRRKVENDHSKVSSSQEVKGNGRDKTKEQETQQNVQHDQTNKPELSSSVSVQHDQTNKPELSSSVAVQHDQTNKPELSYSVTVQHDQTNKPELSSSVAVQHDQTNKPGLSSSVAAQHDQTNKPELSSSVAVQHDQTNKPELSVAESGGIVSPKSPEKPNEQIACKKNEPPVAPGTTVQDDTHKSSNQYWNARFNRLQTYLESCDRSSQEGYMRMLRSLSAADRSMHAIDLEKRAIHLLVEEGKELQRMKALNVLGKVSPNGPSKQAPL</sequence>
<feature type="compositionally biased region" description="Low complexity" evidence="1">
    <location>
        <begin position="31"/>
        <end position="46"/>
    </location>
</feature>
<accession>A0A0E0KMG1</accession>
<dbReference type="EnsemblPlants" id="OPUNC04G01570.1">
    <property type="protein sequence ID" value="OPUNC04G01570.1"/>
    <property type="gene ID" value="OPUNC04G01570"/>
</dbReference>
<dbReference type="Proteomes" id="UP000026962">
    <property type="component" value="Chromosome 4"/>
</dbReference>
<feature type="region of interest" description="Disordered" evidence="1">
    <location>
        <begin position="1"/>
        <end position="319"/>
    </location>
</feature>
<evidence type="ECO:0000313" key="2">
    <source>
        <dbReference type="EnsemblPlants" id="OPUNC04G01570.1"/>
    </source>
</evidence>
<feature type="compositionally biased region" description="Polar residues" evidence="1">
    <location>
        <begin position="165"/>
        <end position="204"/>
    </location>
</feature>
<dbReference type="PANTHER" id="PTHR34555:SF3">
    <property type="entry name" value="OS04G0136900 PROTEIN"/>
    <property type="match status" value="1"/>
</dbReference>
<dbReference type="HOGENOM" id="CLU_048957_2_0_1"/>
<dbReference type="OMA" id="HHETSTR"/>
<feature type="compositionally biased region" description="Basic and acidic residues" evidence="1">
    <location>
        <begin position="288"/>
        <end position="302"/>
    </location>
</feature>
<feature type="compositionally biased region" description="Basic and acidic residues" evidence="1">
    <location>
        <begin position="82"/>
        <end position="91"/>
    </location>
</feature>
<evidence type="ECO:0000313" key="3">
    <source>
        <dbReference type="Proteomes" id="UP000026962"/>
    </source>
</evidence>
<feature type="compositionally biased region" description="Basic and acidic residues" evidence="1">
    <location>
        <begin position="154"/>
        <end position="164"/>
    </location>
</feature>
<reference evidence="2" key="1">
    <citation type="submission" date="2015-04" db="UniProtKB">
        <authorList>
            <consortium name="EnsemblPlants"/>
        </authorList>
    </citation>
    <scope>IDENTIFICATION</scope>
</reference>
<dbReference type="Gramene" id="OPUNC04G01570.1">
    <property type="protein sequence ID" value="OPUNC04G01570.1"/>
    <property type="gene ID" value="OPUNC04G01570"/>
</dbReference>
<feature type="compositionally biased region" description="Polar residues" evidence="1">
    <location>
        <begin position="213"/>
        <end position="268"/>
    </location>
</feature>
<keyword evidence="3" id="KW-1185">Reference proteome</keyword>
<reference evidence="2" key="2">
    <citation type="submission" date="2018-05" db="EMBL/GenBank/DDBJ databases">
        <title>OpunRS2 (Oryza punctata Reference Sequence Version 2).</title>
        <authorList>
            <person name="Zhang J."/>
            <person name="Kudrna D."/>
            <person name="Lee S."/>
            <person name="Talag J."/>
            <person name="Welchert J."/>
            <person name="Wing R.A."/>
        </authorList>
    </citation>
    <scope>NUCLEOTIDE SEQUENCE [LARGE SCALE GENOMIC DNA]</scope>
</reference>
<evidence type="ECO:0000256" key="1">
    <source>
        <dbReference type="SAM" id="MobiDB-lite"/>
    </source>
</evidence>
<dbReference type="AlphaFoldDB" id="A0A0E0KMG1"/>
<feature type="compositionally biased region" description="Low complexity" evidence="1">
    <location>
        <begin position="7"/>
        <end position="18"/>
    </location>
</feature>
<organism evidence="2">
    <name type="scientific">Oryza punctata</name>
    <name type="common">Red rice</name>
    <dbReference type="NCBI Taxonomy" id="4537"/>
    <lineage>
        <taxon>Eukaryota</taxon>
        <taxon>Viridiplantae</taxon>
        <taxon>Streptophyta</taxon>
        <taxon>Embryophyta</taxon>
        <taxon>Tracheophyta</taxon>
        <taxon>Spermatophyta</taxon>
        <taxon>Magnoliopsida</taxon>
        <taxon>Liliopsida</taxon>
        <taxon>Poales</taxon>
        <taxon>Poaceae</taxon>
        <taxon>BOP clade</taxon>
        <taxon>Oryzoideae</taxon>
        <taxon>Oryzeae</taxon>
        <taxon>Oryzinae</taxon>
        <taxon>Oryza</taxon>
    </lineage>
</organism>
<dbReference type="eggNOG" id="ENOG502QVM9">
    <property type="taxonomic scope" value="Eukaryota"/>
</dbReference>
<name>A0A0E0KMG1_ORYPU</name>
<protein>
    <recommendedName>
        <fullName evidence="4">Serine-rich 25 kDa antigen protein</fullName>
    </recommendedName>
</protein>
<proteinExistence type="predicted"/>
<evidence type="ECO:0008006" key="4">
    <source>
        <dbReference type="Google" id="ProtNLM"/>
    </source>
</evidence>
<dbReference type="STRING" id="4537.A0A0E0KMG1"/>
<dbReference type="PANTHER" id="PTHR34555">
    <property type="entry name" value="INTEGRAL MEMBRANE HEMOLYSIN-III-LIKE PROTEIN"/>
    <property type="match status" value="1"/>
</dbReference>